<dbReference type="SMART" id="SM00317">
    <property type="entry name" value="SET"/>
    <property type="match status" value="1"/>
</dbReference>
<dbReference type="InterPro" id="IPR036987">
    <property type="entry name" value="SRA-YDG_sf"/>
</dbReference>
<dbReference type="InterPro" id="IPR015947">
    <property type="entry name" value="PUA-like_sf"/>
</dbReference>
<feature type="domain" description="Pre-SET" evidence="8">
    <location>
        <begin position="488"/>
        <end position="546"/>
    </location>
</feature>
<dbReference type="InterPro" id="IPR025794">
    <property type="entry name" value="H3-K9-MeTrfase_plant"/>
</dbReference>
<dbReference type="InterPro" id="IPR046341">
    <property type="entry name" value="SET_dom_sf"/>
</dbReference>
<dbReference type="Pfam" id="PF02182">
    <property type="entry name" value="SAD_SRA"/>
    <property type="match status" value="1"/>
</dbReference>
<keyword evidence="4 5" id="KW-0539">Nucleus</keyword>
<feature type="domain" description="SET" evidence="7">
    <location>
        <begin position="549"/>
        <end position="692"/>
    </location>
</feature>
<feature type="domain" description="YDG" evidence="9">
    <location>
        <begin position="258"/>
        <end position="406"/>
    </location>
</feature>
<keyword evidence="2" id="KW-0158">Chromosome</keyword>
<name>A0A8K0IL41_COCNU</name>
<keyword evidence="11" id="KW-1185">Reference proteome</keyword>
<sequence length="704" mass="76979">MDPPGPPITLLDLNQTPHPLISPKIEPGEQQEPSNGGGNGPRFPLPSANPHPDPFLLDDLLPRLHQVTPGPDGDELVADYLRLAESYLVSYVEGLRRRLASPFGAGVAGDAGGSKAIVPVPDAAAGSSTAIVPGPDAAAGSFTVIVPAPYAAAGSSTAIVPAAADLIASKKKKPRSAEMVRVSSVPAADKIYLRDVVRRARITFESLRHLLLRAEERTEAAPWWPLPPLGRRARADLAAAGLMNHRDLWLNRDRRIIGSIPGIEIGDVFFYRVELCVVGLHGQMQAGIDYVRASQTGTGEPIATSIIVSGGYEDDEDRGDVLIYTGHGGREKRDARQSVDQELKAGNLALKYSMDYGIEIRVIRGSKTDCSPSGKVYVYDGLYKVVDCWNDAGKSGFGVYKYKLVRIEGQQMMGSYVLKLAEELKVNPSGVRPVGYLSLDISNGKETLPVFIFNDIDDDKEPLLFEYLARPFYPSCVFNKRGWVDGGPGCQCASNCSFDCYCARRNGGEFAYDGNGLLLKGKPLIYECGTLCQCPMSCVNRVSQKGVRNQLEVFRSRETGWGVRSLDFIRAGAFVCEFSGVALNKEQLEFSMIGGHSLIHPSRFPGRWMQWGDISDVFPDYTPPSFPSLPELSFSIDVSRMRNVACYLSHTCSPNVFVQFVLYDHYNESYPHLMIFAMENIPPLTELSIDYGVGDESSGFLESP</sequence>
<dbReference type="GO" id="GO:0005694">
    <property type="term" value="C:chromosome"/>
    <property type="evidence" value="ECO:0007669"/>
    <property type="project" value="UniProtKB-SubCell"/>
</dbReference>
<dbReference type="Proteomes" id="UP000797356">
    <property type="component" value="Chromosome 9"/>
</dbReference>
<evidence type="ECO:0000313" key="10">
    <source>
        <dbReference type="EMBL" id="KAG1361449.1"/>
    </source>
</evidence>
<dbReference type="InterPro" id="IPR051357">
    <property type="entry name" value="H3K9_HMTase_SUVAR3-9"/>
</dbReference>
<evidence type="ECO:0000256" key="6">
    <source>
        <dbReference type="SAM" id="MobiDB-lite"/>
    </source>
</evidence>
<dbReference type="OrthoDB" id="5792673at2759"/>
<dbReference type="SUPFAM" id="SSF88697">
    <property type="entry name" value="PUA domain-like"/>
    <property type="match status" value="1"/>
</dbReference>
<evidence type="ECO:0000256" key="2">
    <source>
        <dbReference type="ARBA" id="ARBA00022454"/>
    </source>
</evidence>
<evidence type="ECO:0000259" key="7">
    <source>
        <dbReference type="PROSITE" id="PS50280"/>
    </source>
</evidence>
<proteinExistence type="predicted"/>
<reference evidence="10" key="2">
    <citation type="submission" date="2019-07" db="EMBL/GenBank/DDBJ databases">
        <authorList>
            <person name="Yang Y."/>
            <person name="Bocs S."/>
            <person name="Baudouin L."/>
        </authorList>
    </citation>
    <scope>NUCLEOTIDE SEQUENCE</scope>
    <source>
        <tissue evidence="10">Spear leaf of Hainan Tall coconut</tissue>
    </source>
</reference>
<protein>
    <submittedName>
        <fullName evidence="10">Histone-lysine N-methyltransferase family member SUVH9</fullName>
    </submittedName>
</protein>
<dbReference type="InterPro" id="IPR007728">
    <property type="entry name" value="Pre-SET_dom"/>
</dbReference>
<dbReference type="GO" id="GO:0005634">
    <property type="term" value="C:nucleus"/>
    <property type="evidence" value="ECO:0007669"/>
    <property type="project" value="UniProtKB-SubCell"/>
</dbReference>
<comment type="caution">
    <text evidence="10">The sequence shown here is derived from an EMBL/GenBank/DDBJ whole genome shotgun (WGS) entry which is preliminary data.</text>
</comment>
<evidence type="ECO:0000256" key="5">
    <source>
        <dbReference type="PROSITE-ProRule" id="PRU00358"/>
    </source>
</evidence>
<dbReference type="PROSITE" id="PS50280">
    <property type="entry name" value="SET"/>
    <property type="match status" value="1"/>
</dbReference>
<dbReference type="SMART" id="SM00466">
    <property type="entry name" value="SRA"/>
    <property type="match status" value="1"/>
</dbReference>
<dbReference type="EMBL" id="CM017880">
    <property type="protein sequence ID" value="KAG1361449.1"/>
    <property type="molecule type" value="Genomic_DNA"/>
</dbReference>
<evidence type="ECO:0000256" key="3">
    <source>
        <dbReference type="ARBA" id="ARBA00022853"/>
    </source>
</evidence>
<gene>
    <name evidence="10" type="ORF">COCNU_09G009120</name>
</gene>
<feature type="region of interest" description="Disordered" evidence="6">
    <location>
        <begin position="1"/>
        <end position="56"/>
    </location>
</feature>
<keyword evidence="3" id="KW-0156">Chromatin regulator</keyword>
<dbReference type="Gene3D" id="2.170.270.10">
    <property type="entry name" value="SET domain"/>
    <property type="match status" value="1"/>
</dbReference>
<evidence type="ECO:0000256" key="1">
    <source>
        <dbReference type="ARBA" id="ARBA00004286"/>
    </source>
</evidence>
<dbReference type="GO" id="GO:0042054">
    <property type="term" value="F:histone methyltransferase activity"/>
    <property type="evidence" value="ECO:0007669"/>
    <property type="project" value="InterPro"/>
</dbReference>
<reference evidence="10" key="1">
    <citation type="journal article" date="2017" name="Gigascience">
        <title>The genome draft of coconut (Cocos nucifera).</title>
        <authorList>
            <person name="Xiao Y."/>
            <person name="Xu P."/>
            <person name="Fan H."/>
            <person name="Baudouin L."/>
            <person name="Xia W."/>
            <person name="Bocs S."/>
            <person name="Xu J."/>
            <person name="Li Q."/>
            <person name="Guo A."/>
            <person name="Zhou L."/>
            <person name="Li J."/>
            <person name="Wu Y."/>
            <person name="Ma Z."/>
            <person name="Armero A."/>
            <person name="Issali A.E."/>
            <person name="Liu N."/>
            <person name="Peng M."/>
            <person name="Yang Y."/>
        </authorList>
    </citation>
    <scope>NUCLEOTIDE SEQUENCE</scope>
    <source>
        <tissue evidence="10">Spear leaf of Hainan Tall coconut</tissue>
    </source>
</reference>
<evidence type="ECO:0000259" key="9">
    <source>
        <dbReference type="PROSITE" id="PS51015"/>
    </source>
</evidence>
<feature type="compositionally biased region" description="Pro residues" evidence="6">
    <location>
        <begin position="43"/>
        <end position="53"/>
    </location>
</feature>
<evidence type="ECO:0000259" key="8">
    <source>
        <dbReference type="PROSITE" id="PS50867"/>
    </source>
</evidence>
<dbReference type="PANTHER" id="PTHR45660:SF3">
    <property type="entry name" value="HISTONE-LYSINE N-METHYLTRANSFERASE FAMILY MEMBER SUVH9"/>
    <property type="match status" value="1"/>
</dbReference>
<evidence type="ECO:0000313" key="11">
    <source>
        <dbReference type="Proteomes" id="UP000797356"/>
    </source>
</evidence>
<dbReference type="PROSITE" id="PS51015">
    <property type="entry name" value="YDG"/>
    <property type="match status" value="1"/>
</dbReference>
<accession>A0A8K0IL41</accession>
<comment type="subcellular location">
    <subcellularLocation>
        <location evidence="1">Chromosome</location>
    </subcellularLocation>
    <subcellularLocation>
        <location evidence="5">Nucleus</location>
    </subcellularLocation>
</comment>
<dbReference type="GO" id="GO:0003690">
    <property type="term" value="F:double-stranded DNA binding"/>
    <property type="evidence" value="ECO:0007669"/>
    <property type="project" value="TreeGrafter"/>
</dbReference>
<dbReference type="PROSITE" id="PS51575">
    <property type="entry name" value="SAM_MT43_SUVAR39_2"/>
    <property type="match status" value="1"/>
</dbReference>
<dbReference type="PANTHER" id="PTHR45660">
    <property type="entry name" value="HISTONE-LYSINE N-METHYLTRANSFERASE SETMAR"/>
    <property type="match status" value="1"/>
</dbReference>
<dbReference type="SUPFAM" id="SSF82199">
    <property type="entry name" value="SET domain"/>
    <property type="match status" value="1"/>
</dbReference>
<evidence type="ECO:0000256" key="4">
    <source>
        <dbReference type="ARBA" id="ARBA00023242"/>
    </source>
</evidence>
<organism evidence="10 11">
    <name type="scientific">Cocos nucifera</name>
    <name type="common">Coconut palm</name>
    <dbReference type="NCBI Taxonomy" id="13894"/>
    <lineage>
        <taxon>Eukaryota</taxon>
        <taxon>Viridiplantae</taxon>
        <taxon>Streptophyta</taxon>
        <taxon>Embryophyta</taxon>
        <taxon>Tracheophyta</taxon>
        <taxon>Spermatophyta</taxon>
        <taxon>Magnoliopsida</taxon>
        <taxon>Liliopsida</taxon>
        <taxon>Arecaceae</taxon>
        <taxon>Arecoideae</taxon>
        <taxon>Cocoseae</taxon>
        <taxon>Attaleinae</taxon>
        <taxon>Cocos</taxon>
    </lineage>
</organism>
<dbReference type="InterPro" id="IPR003105">
    <property type="entry name" value="SRA_YDG"/>
</dbReference>
<dbReference type="Pfam" id="PF05033">
    <property type="entry name" value="Pre-SET"/>
    <property type="match status" value="1"/>
</dbReference>
<dbReference type="SMART" id="SM00468">
    <property type="entry name" value="PreSET"/>
    <property type="match status" value="1"/>
</dbReference>
<dbReference type="Gene3D" id="2.30.280.10">
    <property type="entry name" value="SRA-YDG"/>
    <property type="match status" value="1"/>
</dbReference>
<dbReference type="InterPro" id="IPR001214">
    <property type="entry name" value="SET_dom"/>
</dbReference>
<dbReference type="Pfam" id="PF00856">
    <property type="entry name" value="SET"/>
    <property type="match status" value="1"/>
</dbReference>
<dbReference type="PROSITE" id="PS50867">
    <property type="entry name" value="PRE_SET"/>
    <property type="match status" value="1"/>
</dbReference>
<dbReference type="GO" id="GO:0008270">
    <property type="term" value="F:zinc ion binding"/>
    <property type="evidence" value="ECO:0007669"/>
    <property type="project" value="InterPro"/>
</dbReference>
<dbReference type="AlphaFoldDB" id="A0A8K0IL41"/>